<dbReference type="InterPro" id="IPR058548">
    <property type="entry name" value="MlaB-like_STAS"/>
</dbReference>
<dbReference type="Gene3D" id="3.30.750.24">
    <property type="entry name" value="STAS domain"/>
    <property type="match status" value="1"/>
</dbReference>
<dbReference type="Pfam" id="PF13466">
    <property type="entry name" value="STAS_2"/>
    <property type="match status" value="1"/>
</dbReference>
<dbReference type="AlphaFoldDB" id="A0A3B0W9B6"/>
<organism evidence="2">
    <name type="scientific">hydrothermal vent metagenome</name>
    <dbReference type="NCBI Taxonomy" id="652676"/>
    <lineage>
        <taxon>unclassified sequences</taxon>
        <taxon>metagenomes</taxon>
        <taxon>ecological metagenomes</taxon>
    </lineage>
</organism>
<gene>
    <name evidence="2" type="ORF">MNBD_GAMMA03-1794</name>
</gene>
<evidence type="ECO:0000313" key="2">
    <source>
        <dbReference type="EMBL" id="VAW49030.1"/>
    </source>
</evidence>
<evidence type="ECO:0000259" key="1">
    <source>
        <dbReference type="Pfam" id="PF13466"/>
    </source>
</evidence>
<dbReference type="SUPFAM" id="SSF52091">
    <property type="entry name" value="SpoIIaa-like"/>
    <property type="match status" value="1"/>
</dbReference>
<name>A0A3B0W9B6_9ZZZZ</name>
<dbReference type="EMBL" id="UOFC01000251">
    <property type="protein sequence ID" value="VAW49030.1"/>
    <property type="molecule type" value="Genomic_DNA"/>
</dbReference>
<proteinExistence type="predicted"/>
<feature type="domain" description="MlaB-like STAS" evidence="1">
    <location>
        <begin position="5"/>
        <end position="84"/>
    </location>
</feature>
<sequence length="100" mass="11010">MSTEIKLPENLTIHHIEDHFNELNQLFNNAENAIKIEASAVETIDSAGLQTLLVLIKNSRDNEKSISWENPVKIIQTSADKLGLSQALLLTSNSGPSIET</sequence>
<protein>
    <recommendedName>
        <fullName evidence="1">MlaB-like STAS domain-containing protein</fullName>
    </recommendedName>
</protein>
<reference evidence="2" key="1">
    <citation type="submission" date="2018-06" db="EMBL/GenBank/DDBJ databases">
        <authorList>
            <person name="Zhirakovskaya E."/>
        </authorList>
    </citation>
    <scope>NUCLEOTIDE SEQUENCE</scope>
</reference>
<accession>A0A3B0W9B6</accession>
<dbReference type="InterPro" id="IPR036513">
    <property type="entry name" value="STAS_dom_sf"/>
</dbReference>